<dbReference type="EMBL" id="JANZXA010000001">
    <property type="protein sequence ID" value="MCT2398512.1"/>
    <property type="molecule type" value="Genomic_DNA"/>
</dbReference>
<protein>
    <recommendedName>
        <fullName evidence="3">Sulfotransferase family protein</fullName>
    </recommendedName>
</protein>
<organism evidence="1 2">
    <name type="scientific">Novosphingobium mangrovi</name>
    <name type="common">ex Huang et al. 2023</name>
    <dbReference type="NCBI Taxonomy" id="2976432"/>
    <lineage>
        <taxon>Bacteria</taxon>
        <taxon>Pseudomonadati</taxon>
        <taxon>Pseudomonadota</taxon>
        <taxon>Alphaproteobacteria</taxon>
        <taxon>Sphingomonadales</taxon>
        <taxon>Sphingomonadaceae</taxon>
        <taxon>Novosphingobium</taxon>
    </lineage>
</organism>
<dbReference type="Proteomes" id="UP001165583">
    <property type="component" value="Unassembled WGS sequence"/>
</dbReference>
<accession>A0ABT2I125</accession>
<gene>
    <name evidence="1" type="ORF">NZK81_03020</name>
</gene>
<sequence>MILVPEISTVVILTPRTGTRALKRAIAQRYPEATLLYRHMEADGVPFGYDRWRKVGVCRNPVERLWSLYKYLDRFGLDWCAEHDETYTARMRDSVQVPFEWWLMHNDLPFTTPYDSAGLGRFFPAYACRHPLPENRKSQFMYLRPDLGTEIYPYSQIGRLFAELDVDPPRLNGTSAVNAPTLSSEAQEYVSRWFAWDLHYG</sequence>
<evidence type="ECO:0000313" key="1">
    <source>
        <dbReference type="EMBL" id="MCT2398512.1"/>
    </source>
</evidence>
<proteinExistence type="predicted"/>
<evidence type="ECO:0000313" key="2">
    <source>
        <dbReference type="Proteomes" id="UP001165583"/>
    </source>
</evidence>
<keyword evidence="2" id="KW-1185">Reference proteome</keyword>
<evidence type="ECO:0008006" key="3">
    <source>
        <dbReference type="Google" id="ProtNLM"/>
    </source>
</evidence>
<dbReference type="RefSeq" id="WP_260043678.1">
    <property type="nucleotide sequence ID" value="NZ_JANZXA010000001.1"/>
</dbReference>
<name>A0ABT2I125_9SPHN</name>
<reference evidence="1" key="1">
    <citation type="submission" date="2022-09" db="EMBL/GenBank/DDBJ databases">
        <title>Novosphingobium sp. Nov., a polycyclic aromatic hydrocarbon-degrading bacterium isolated form mangrove sediments in HongKong.</title>
        <authorList>
            <person name="Hu Z."/>
        </authorList>
    </citation>
    <scope>NUCLEOTIDE SEQUENCE</scope>
    <source>
        <strain evidence="1">HK4-1</strain>
    </source>
</reference>
<dbReference type="SUPFAM" id="SSF52540">
    <property type="entry name" value="P-loop containing nucleoside triphosphate hydrolases"/>
    <property type="match status" value="1"/>
</dbReference>
<dbReference type="InterPro" id="IPR027417">
    <property type="entry name" value="P-loop_NTPase"/>
</dbReference>
<comment type="caution">
    <text evidence="1">The sequence shown here is derived from an EMBL/GenBank/DDBJ whole genome shotgun (WGS) entry which is preliminary data.</text>
</comment>